<dbReference type="Pfam" id="PF00892">
    <property type="entry name" value="EamA"/>
    <property type="match status" value="2"/>
</dbReference>
<evidence type="ECO:0000256" key="4">
    <source>
        <dbReference type="ARBA" id="ARBA00022989"/>
    </source>
</evidence>
<feature type="domain" description="EamA" evidence="7">
    <location>
        <begin position="31"/>
        <end position="169"/>
    </location>
</feature>
<feature type="transmembrane region" description="Helical" evidence="6">
    <location>
        <begin position="120"/>
        <end position="139"/>
    </location>
</feature>
<feature type="transmembrane region" description="Helical" evidence="6">
    <location>
        <begin position="27"/>
        <end position="50"/>
    </location>
</feature>
<dbReference type="InterPro" id="IPR037185">
    <property type="entry name" value="EmrE-like"/>
</dbReference>
<evidence type="ECO:0000313" key="8">
    <source>
        <dbReference type="EMBL" id="CAH9096069.1"/>
    </source>
</evidence>
<organism evidence="9 10">
    <name type="scientific">Cuscuta epithymum</name>
    <dbReference type="NCBI Taxonomy" id="186058"/>
    <lineage>
        <taxon>Eukaryota</taxon>
        <taxon>Viridiplantae</taxon>
        <taxon>Streptophyta</taxon>
        <taxon>Embryophyta</taxon>
        <taxon>Tracheophyta</taxon>
        <taxon>Spermatophyta</taxon>
        <taxon>Magnoliopsida</taxon>
        <taxon>eudicotyledons</taxon>
        <taxon>Gunneridae</taxon>
        <taxon>Pentapetalae</taxon>
        <taxon>asterids</taxon>
        <taxon>lamiids</taxon>
        <taxon>Solanales</taxon>
        <taxon>Convolvulaceae</taxon>
        <taxon>Cuscuteae</taxon>
        <taxon>Cuscuta</taxon>
        <taxon>Cuscuta subgen. Cuscuta</taxon>
    </lineage>
</organism>
<feature type="transmembrane region" description="Helical" evidence="6">
    <location>
        <begin position="261"/>
        <end position="279"/>
    </location>
</feature>
<dbReference type="GO" id="GO:0016020">
    <property type="term" value="C:membrane"/>
    <property type="evidence" value="ECO:0007669"/>
    <property type="project" value="UniProtKB-SubCell"/>
</dbReference>
<accession>A0AAV0FPC5</accession>
<dbReference type="EMBL" id="CAMAPF010000086">
    <property type="protein sequence ID" value="CAH9096069.1"/>
    <property type="molecule type" value="Genomic_DNA"/>
</dbReference>
<evidence type="ECO:0000256" key="3">
    <source>
        <dbReference type="ARBA" id="ARBA00022692"/>
    </source>
</evidence>
<keyword evidence="3 6" id="KW-0812">Transmembrane</keyword>
<evidence type="ECO:0000256" key="1">
    <source>
        <dbReference type="ARBA" id="ARBA00004141"/>
    </source>
</evidence>
<gene>
    <name evidence="8" type="ORF">CEPIT_LOCUS13642</name>
    <name evidence="9" type="ORF">CEPIT_LOCUS36028</name>
</gene>
<feature type="transmembrane region" description="Helical" evidence="6">
    <location>
        <begin position="151"/>
        <end position="170"/>
    </location>
</feature>
<keyword evidence="10" id="KW-1185">Reference proteome</keyword>
<feature type="transmembrane region" description="Helical" evidence="6">
    <location>
        <begin position="286"/>
        <end position="305"/>
    </location>
</feature>
<feature type="transmembrane region" description="Helical" evidence="6">
    <location>
        <begin position="311"/>
        <end position="332"/>
    </location>
</feature>
<keyword evidence="5 6" id="KW-0472">Membrane</keyword>
<feature type="transmembrane region" description="Helical" evidence="6">
    <location>
        <begin position="90"/>
        <end position="108"/>
    </location>
</feature>
<feature type="transmembrane region" description="Helical" evidence="6">
    <location>
        <begin position="56"/>
        <end position="78"/>
    </location>
</feature>
<comment type="subcellular location">
    <subcellularLocation>
        <location evidence="1 6">Membrane</location>
        <topology evidence="1 6">Multi-pass membrane protein</topology>
    </subcellularLocation>
</comment>
<dbReference type="SUPFAM" id="SSF103481">
    <property type="entry name" value="Multidrug resistance efflux transporter EmrE"/>
    <property type="match status" value="2"/>
</dbReference>
<dbReference type="PANTHER" id="PTHR31218">
    <property type="entry name" value="WAT1-RELATED PROTEIN"/>
    <property type="match status" value="1"/>
</dbReference>
<dbReference type="InterPro" id="IPR030184">
    <property type="entry name" value="WAT1-related"/>
</dbReference>
<reference evidence="9" key="1">
    <citation type="submission" date="2022-07" db="EMBL/GenBank/DDBJ databases">
        <authorList>
            <person name="Macas J."/>
            <person name="Novak P."/>
            <person name="Neumann P."/>
        </authorList>
    </citation>
    <scope>NUCLEOTIDE SEQUENCE</scope>
</reference>
<evidence type="ECO:0000256" key="2">
    <source>
        <dbReference type="ARBA" id="ARBA00007635"/>
    </source>
</evidence>
<dbReference type="AlphaFoldDB" id="A0AAV0FPC5"/>
<evidence type="ECO:0000259" key="7">
    <source>
        <dbReference type="Pfam" id="PF00892"/>
    </source>
</evidence>
<name>A0AAV0FPC5_9ASTE</name>
<evidence type="ECO:0000313" key="10">
    <source>
        <dbReference type="Proteomes" id="UP001152523"/>
    </source>
</evidence>
<protein>
    <recommendedName>
        <fullName evidence="6">WAT1-related protein</fullName>
    </recommendedName>
</protein>
<keyword evidence="4 6" id="KW-1133">Transmembrane helix</keyword>
<dbReference type="InterPro" id="IPR000620">
    <property type="entry name" value="EamA_dom"/>
</dbReference>
<dbReference type="GO" id="GO:0022857">
    <property type="term" value="F:transmembrane transporter activity"/>
    <property type="evidence" value="ECO:0007669"/>
    <property type="project" value="InterPro"/>
</dbReference>
<comment type="similarity">
    <text evidence="2 6">Belongs to the drug/metabolite transporter (DMT) superfamily. Plant drug/metabolite exporter (P-DME) (TC 2.A.7.4) family.</text>
</comment>
<proteinExistence type="inferred from homology"/>
<dbReference type="Proteomes" id="UP001152523">
    <property type="component" value="Unassembled WGS sequence"/>
</dbReference>
<evidence type="ECO:0000256" key="6">
    <source>
        <dbReference type="RuleBase" id="RU363077"/>
    </source>
</evidence>
<sequence length="353" mass="38462">MTNACMHGNICKKVELKMGKRVEEMRLIGGLIGVQFLYAGNSVVLSYLMLLGFQPLSLIILSTFATFMVLAPLSLILERHQWPQRLPMKLWIQLLLISFGGVTLFQSLQMKGIHLTSPAIATAMPNLAPGLIFFIAWAFRLEKVKLSSKYSRAKIVGTIFCVMGATLMSFMQGTSHTHTSSSSSCHLEKITGSVYLLTGVFTLSSVIVLQAATLGDFPSPITISAITSLMGMFFTIIVQLIQDHKLEIGLSNTNIQNLLGYSLLAGCISGASTSFNAWAMKKRGPVMVAVFGPVGTVISIILSVITLGDSITLGSLAGMFLMFTGLYFVLWAKGNEVFDNHPNEYDMEKPLLS</sequence>
<feature type="transmembrane region" description="Helical" evidence="6">
    <location>
        <begin position="190"/>
        <end position="209"/>
    </location>
</feature>
<dbReference type="EMBL" id="CAMAPF010001000">
    <property type="protein sequence ID" value="CAH9137452.1"/>
    <property type="molecule type" value="Genomic_DNA"/>
</dbReference>
<evidence type="ECO:0000313" key="9">
    <source>
        <dbReference type="EMBL" id="CAH9137452.1"/>
    </source>
</evidence>
<comment type="caution">
    <text evidence="9">The sequence shown here is derived from an EMBL/GenBank/DDBJ whole genome shotgun (WGS) entry which is preliminary data.</text>
</comment>
<feature type="transmembrane region" description="Helical" evidence="6">
    <location>
        <begin position="221"/>
        <end position="241"/>
    </location>
</feature>
<feature type="domain" description="EamA" evidence="7">
    <location>
        <begin position="192"/>
        <end position="330"/>
    </location>
</feature>
<evidence type="ECO:0000256" key="5">
    <source>
        <dbReference type="ARBA" id="ARBA00023136"/>
    </source>
</evidence>